<gene>
    <name evidence="2" type="ORF">AVEN_246280_1</name>
    <name evidence="3" type="ORF">AVEN_253456_1</name>
</gene>
<feature type="region of interest" description="Disordered" evidence="1">
    <location>
        <begin position="32"/>
        <end position="84"/>
    </location>
</feature>
<dbReference type="AlphaFoldDB" id="A0A4Y2X6H0"/>
<keyword evidence="4" id="KW-1185">Reference proteome</keyword>
<accession>A0A4Y2X6H0</accession>
<protein>
    <submittedName>
        <fullName evidence="3">Uncharacterized protein</fullName>
    </submittedName>
</protein>
<organism evidence="3 4">
    <name type="scientific">Araneus ventricosus</name>
    <name type="common">Orbweaver spider</name>
    <name type="synonym">Epeira ventricosa</name>
    <dbReference type="NCBI Taxonomy" id="182803"/>
    <lineage>
        <taxon>Eukaryota</taxon>
        <taxon>Metazoa</taxon>
        <taxon>Ecdysozoa</taxon>
        <taxon>Arthropoda</taxon>
        <taxon>Chelicerata</taxon>
        <taxon>Arachnida</taxon>
        <taxon>Araneae</taxon>
        <taxon>Araneomorphae</taxon>
        <taxon>Entelegynae</taxon>
        <taxon>Araneoidea</taxon>
        <taxon>Araneidae</taxon>
        <taxon>Araneus</taxon>
    </lineage>
</organism>
<feature type="compositionally biased region" description="Polar residues" evidence="1">
    <location>
        <begin position="32"/>
        <end position="42"/>
    </location>
</feature>
<dbReference type="EMBL" id="BGPR01070069">
    <property type="protein sequence ID" value="GBO43581.1"/>
    <property type="molecule type" value="Genomic_DNA"/>
</dbReference>
<sequence length="84" mass="9497">MEFSEQGKEKTIVKVETLWNVEQMIRNGRIQKNLSSKTQTADCNLRPRLEGGGTSKDLPTLGPRVEGRNETRNLPCGEKRKVGR</sequence>
<name>A0A4Y2X6H0_ARAVE</name>
<evidence type="ECO:0000313" key="2">
    <source>
        <dbReference type="EMBL" id="GBO43581.1"/>
    </source>
</evidence>
<comment type="caution">
    <text evidence="3">The sequence shown here is derived from an EMBL/GenBank/DDBJ whole genome shotgun (WGS) entry which is preliminary data.</text>
</comment>
<evidence type="ECO:0000313" key="3">
    <source>
        <dbReference type="EMBL" id="GBO43582.1"/>
    </source>
</evidence>
<evidence type="ECO:0000313" key="4">
    <source>
        <dbReference type="Proteomes" id="UP000499080"/>
    </source>
</evidence>
<feature type="compositionally biased region" description="Basic and acidic residues" evidence="1">
    <location>
        <begin position="65"/>
        <end position="84"/>
    </location>
</feature>
<reference evidence="3 4" key="1">
    <citation type="journal article" date="2019" name="Sci. Rep.">
        <title>Orb-weaving spider Araneus ventricosus genome elucidates the spidroin gene catalogue.</title>
        <authorList>
            <person name="Kono N."/>
            <person name="Nakamura H."/>
            <person name="Ohtoshi R."/>
            <person name="Moran D.A.P."/>
            <person name="Shinohara A."/>
            <person name="Yoshida Y."/>
            <person name="Fujiwara M."/>
            <person name="Mori M."/>
            <person name="Tomita M."/>
            <person name="Arakawa K."/>
        </authorList>
    </citation>
    <scope>NUCLEOTIDE SEQUENCE [LARGE SCALE GENOMIC DNA]</scope>
</reference>
<evidence type="ECO:0000256" key="1">
    <source>
        <dbReference type="SAM" id="MobiDB-lite"/>
    </source>
</evidence>
<dbReference type="EMBL" id="BGPR01070070">
    <property type="protein sequence ID" value="GBO43582.1"/>
    <property type="molecule type" value="Genomic_DNA"/>
</dbReference>
<dbReference type="Proteomes" id="UP000499080">
    <property type="component" value="Unassembled WGS sequence"/>
</dbReference>
<proteinExistence type="predicted"/>